<dbReference type="Proteomes" id="UP001054945">
    <property type="component" value="Unassembled WGS sequence"/>
</dbReference>
<organism evidence="3 4">
    <name type="scientific">Caerostris extrusa</name>
    <name type="common">Bark spider</name>
    <name type="synonym">Caerostris bankana</name>
    <dbReference type="NCBI Taxonomy" id="172846"/>
    <lineage>
        <taxon>Eukaryota</taxon>
        <taxon>Metazoa</taxon>
        <taxon>Ecdysozoa</taxon>
        <taxon>Arthropoda</taxon>
        <taxon>Chelicerata</taxon>
        <taxon>Arachnida</taxon>
        <taxon>Araneae</taxon>
        <taxon>Araneomorphae</taxon>
        <taxon>Entelegynae</taxon>
        <taxon>Araneoidea</taxon>
        <taxon>Araneidae</taxon>
        <taxon>Caerostris</taxon>
    </lineage>
</organism>
<dbReference type="Pfam" id="PF21235">
    <property type="entry name" value="UBA_ARI1"/>
    <property type="match status" value="1"/>
</dbReference>
<evidence type="ECO:0000313" key="4">
    <source>
        <dbReference type="Proteomes" id="UP001054945"/>
    </source>
</evidence>
<accession>A0AAV4RBP9</accession>
<keyword evidence="4" id="KW-1185">Reference proteome</keyword>
<name>A0AAV4RBP9_CAEEX</name>
<dbReference type="InterPro" id="IPR048962">
    <property type="entry name" value="ARIH1-like_UBL"/>
</dbReference>
<proteinExistence type="predicted"/>
<feature type="domain" description="E3 ubiquitin-protein ligase ARIH1-like UBA-like" evidence="2">
    <location>
        <begin position="56"/>
        <end position="96"/>
    </location>
</feature>
<gene>
    <name evidence="3" type="primary">arih1</name>
    <name evidence="3" type="ORF">CEXT_707291</name>
</gene>
<sequence length="133" mass="15735">MDTGDDELYDEDSGNESSAEDEDELSISLEPETSSREKLDTEEFHYEVLSTEQIVQHMVDCIREVNTVVQIPPTITRILLNHFKWDKEKLYERYYDDDQEALFKEAHIVNPYKNHLHLRIPDLHPEQKNARFA</sequence>
<feature type="compositionally biased region" description="Acidic residues" evidence="1">
    <location>
        <begin position="1"/>
        <end position="25"/>
    </location>
</feature>
<feature type="region of interest" description="Disordered" evidence="1">
    <location>
        <begin position="1"/>
        <end position="40"/>
    </location>
</feature>
<evidence type="ECO:0000313" key="3">
    <source>
        <dbReference type="EMBL" id="GIY17508.1"/>
    </source>
</evidence>
<protein>
    <submittedName>
        <fullName evidence="3">E3 ubiquitin-protein ligase arih1</fullName>
    </submittedName>
</protein>
<evidence type="ECO:0000256" key="1">
    <source>
        <dbReference type="SAM" id="MobiDB-lite"/>
    </source>
</evidence>
<reference evidence="3 4" key="1">
    <citation type="submission" date="2021-06" db="EMBL/GenBank/DDBJ databases">
        <title>Caerostris extrusa draft genome.</title>
        <authorList>
            <person name="Kono N."/>
            <person name="Arakawa K."/>
        </authorList>
    </citation>
    <scope>NUCLEOTIDE SEQUENCE [LARGE SCALE GENOMIC DNA]</scope>
</reference>
<evidence type="ECO:0000259" key="2">
    <source>
        <dbReference type="Pfam" id="PF21235"/>
    </source>
</evidence>
<dbReference type="EMBL" id="BPLR01007518">
    <property type="protein sequence ID" value="GIY17508.1"/>
    <property type="molecule type" value="Genomic_DNA"/>
</dbReference>
<comment type="caution">
    <text evidence="3">The sequence shown here is derived from an EMBL/GenBank/DDBJ whole genome shotgun (WGS) entry which is preliminary data.</text>
</comment>
<dbReference type="AlphaFoldDB" id="A0AAV4RBP9"/>